<comment type="caution">
    <text evidence="1">The sequence shown here is derived from an EMBL/GenBank/DDBJ whole genome shotgun (WGS) entry which is preliminary data.</text>
</comment>
<dbReference type="AlphaFoldDB" id="A0A423VCF3"/>
<name>A0A423VCF3_9PEZI</name>
<evidence type="ECO:0000313" key="1">
    <source>
        <dbReference type="EMBL" id="ROV88556.1"/>
    </source>
</evidence>
<sequence length="77" mass="8303">MAGSPEQFEGTIRIAREQGGGLRTNFTKTIHHSSYPAIDPTRPESSQEGRIVLSVGGPATSCWDPTFHTLALPPNQV</sequence>
<reference evidence="1 2" key="1">
    <citation type="submission" date="2015-09" db="EMBL/GenBank/DDBJ databases">
        <title>Host preference determinants of Valsa canker pathogens revealed by comparative genomics.</title>
        <authorList>
            <person name="Yin Z."/>
            <person name="Huang L."/>
        </authorList>
    </citation>
    <scope>NUCLEOTIDE SEQUENCE [LARGE SCALE GENOMIC DNA]</scope>
    <source>
        <strain evidence="1 2">03-1</strain>
    </source>
</reference>
<accession>A0A423VCF3</accession>
<gene>
    <name evidence="1" type="ORF">VMCG_10373</name>
</gene>
<keyword evidence="2" id="KW-1185">Reference proteome</keyword>
<proteinExistence type="predicted"/>
<dbReference type="OrthoDB" id="1933717at2759"/>
<organism evidence="1 2">
    <name type="scientific">Cytospora schulzeri</name>
    <dbReference type="NCBI Taxonomy" id="448051"/>
    <lineage>
        <taxon>Eukaryota</taxon>
        <taxon>Fungi</taxon>
        <taxon>Dikarya</taxon>
        <taxon>Ascomycota</taxon>
        <taxon>Pezizomycotina</taxon>
        <taxon>Sordariomycetes</taxon>
        <taxon>Sordariomycetidae</taxon>
        <taxon>Diaporthales</taxon>
        <taxon>Cytosporaceae</taxon>
        <taxon>Cytospora</taxon>
    </lineage>
</organism>
<dbReference type="STRING" id="356882.A0A423VCF3"/>
<protein>
    <submittedName>
        <fullName evidence="1">Uncharacterized protein</fullName>
    </submittedName>
</protein>
<dbReference type="EMBL" id="LKEA01000078">
    <property type="protein sequence ID" value="ROV88556.1"/>
    <property type="molecule type" value="Genomic_DNA"/>
</dbReference>
<evidence type="ECO:0000313" key="2">
    <source>
        <dbReference type="Proteomes" id="UP000283895"/>
    </source>
</evidence>
<dbReference type="Proteomes" id="UP000283895">
    <property type="component" value="Unassembled WGS sequence"/>
</dbReference>